<dbReference type="Proteomes" id="UP001320420">
    <property type="component" value="Unassembled WGS sequence"/>
</dbReference>
<dbReference type="EMBL" id="JAKJXP020000079">
    <property type="protein sequence ID" value="KAK7749068.1"/>
    <property type="molecule type" value="Genomic_DNA"/>
</dbReference>
<dbReference type="PANTHER" id="PTHR11012:SF30">
    <property type="entry name" value="PROTEIN KINASE-LIKE DOMAIN-CONTAINING"/>
    <property type="match status" value="1"/>
</dbReference>
<evidence type="ECO:0000256" key="1">
    <source>
        <dbReference type="SAM" id="MobiDB-lite"/>
    </source>
</evidence>
<evidence type="ECO:0000313" key="3">
    <source>
        <dbReference type="EMBL" id="KAK7749068.1"/>
    </source>
</evidence>
<protein>
    <recommendedName>
        <fullName evidence="2">CHK kinase-like domain-containing protein</fullName>
    </recommendedName>
</protein>
<keyword evidence="4" id="KW-1185">Reference proteome</keyword>
<evidence type="ECO:0000259" key="2">
    <source>
        <dbReference type="SMART" id="SM00587"/>
    </source>
</evidence>
<dbReference type="Pfam" id="PF01636">
    <property type="entry name" value="APH"/>
    <property type="match status" value="1"/>
</dbReference>
<reference evidence="3 4" key="1">
    <citation type="submission" date="2024-02" db="EMBL/GenBank/DDBJ databases">
        <title>De novo assembly and annotation of 12 fungi associated with fruit tree decline syndrome in Ontario, Canada.</title>
        <authorList>
            <person name="Sulman M."/>
            <person name="Ellouze W."/>
            <person name="Ilyukhin E."/>
        </authorList>
    </citation>
    <scope>NUCLEOTIDE SEQUENCE [LARGE SCALE GENOMIC DNA]</scope>
    <source>
        <strain evidence="3 4">M11/M66-122</strain>
    </source>
</reference>
<sequence>MPNPKPRGSFNSAEALPVRPAEITADWLSKALGRPIKAVTIVGEIHGTASKILLEIKEEESEPTAGGGGAPPPETPHHQRICLKGGFNPELVAIHPGLNATYRREAEFYYHVAPLVEMRLPRAWYCGSDAVSGQGLVAMADLSAEGCTFGTPLAAWPAARVRAGVEQLAALHAATWGATPARFPWLAGDNSSSALGESPNPLRGMILALLSPAAWAVRFDAPGARPPVPEASGLADRARLEAAFRKLWRTTDPRFACVIHGDAHVGNTYVTAAGEPGFVDWQGLHIGSPFHDVSYFVIGALDVEDRRRNELALFDHYLAALAAKGGPELRRDEVWDEYRKHVLHGIAWALSAPQMQPNDVVFAMVRRHVAAVEDHGSLALLESLPE</sequence>
<comment type="caution">
    <text evidence="3">The sequence shown here is derived from an EMBL/GenBank/DDBJ whole genome shotgun (WGS) entry which is preliminary data.</text>
</comment>
<gene>
    <name evidence="3" type="ORF">SLS62_008463</name>
</gene>
<dbReference type="InterPro" id="IPR002575">
    <property type="entry name" value="Aminoglycoside_PTrfase"/>
</dbReference>
<accession>A0AAN9UKE5</accession>
<name>A0AAN9UKE5_9PEZI</name>
<feature type="region of interest" description="Disordered" evidence="1">
    <location>
        <begin position="59"/>
        <end position="79"/>
    </location>
</feature>
<feature type="domain" description="CHK kinase-like" evidence="2">
    <location>
        <begin position="137"/>
        <end position="327"/>
    </location>
</feature>
<dbReference type="SUPFAM" id="SSF56112">
    <property type="entry name" value="Protein kinase-like (PK-like)"/>
    <property type="match status" value="1"/>
</dbReference>
<evidence type="ECO:0000313" key="4">
    <source>
        <dbReference type="Proteomes" id="UP001320420"/>
    </source>
</evidence>
<dbReference type="SMART" id="SM00587">
    <property type="entry name" value="CHK"/>
    <property type="match status" value="1"/>
</dbReference>
<organism evidence="3 4">
    <name type="scientific">Diatrype stigma</name>
    <dbReference type="NCBI Taxonomy" id="117547"/>
    <lineage>
        <taxon>Eukaryota</taxon>
        <taxon>Fungi</taxon>
        <taxon>Dikarya</taxon>
        <taxon>Ascomycota</taxon>
        <taxon>Pezizomycotina</taxon>
        <taxon>Sordariomycetes</taxon>
        <taxon>Xylariomycetidae</taxon>
        <taxon>Xylariales</taxon>
        <taxon>Diatrypaceae</taxon>
        <taxon>Diatrype</taxon>
    </lineage>
</organism>
<proteinExistence type="predicted"/>
<dbReference type="Gene3D" id="3.90.1200.10">
    <property type="match status" value="1"/>
</dbReference>
<dbReference type="InterPro" id="IPR015897">
    <property type="entry name" value="CHK_kinase-like"/>
</dbReference>
<dbReference type="InterPro" id="IPR011009">
    <property type="entry name" value="Kinase-like_dom_sf"/>
</dbReference>
<dbReference type="PANTHER" id="PTHR11012">
    <property type="entry name" value="PROTEIN KINASE-LIKE DOMAIN-CONTAINING"/>
    <property type="match status" value="1"/>
</dbReference>
<dbReference type="AlphaFoldDB" id="A0AAN9UKE5"/>